<reference evidence="5 6" key="1">
    <citation type="submission" date="2018-03" db="EMBL/GenBank/DDBJ databases">
        <authorList>
            <person name="Keele B.F."/>
        </authorList>
    </citation>
    <scope>NUCLEOTIDE SEQUENCE [LARGE SCALE GENOMIC DNA]</scope>
    <source>
        <strain evidence="5 6">CeCT 8812</strain>
    </source>
</reference>
<name>A0A2R8ADV9_9RHOB</name>
<dbReference type="InterPro" id="IPR028082">
    <property type="entry name" value="Peripla_BP_I"/>
</dbReference>
<dbReference type="Proteomes" id="UP000244932">
    <property type="component" value="Unassembled WGS sequence"/>
</dbReference>
<sequence length="337" mass="36198">MTHRFPIKEIARQAGVGPATVDRVLNGRAHVSAQTKARVTAAITELEAQESLLAARGRRMFFDFVMEAPDRFSREVKTAVETVTPEISAAVCRARFRLAETMSDEEVVATLNRIARRGSHGLCLKARDSAPIRAAVARLAEVGIPTVALVTDVTGRVAYVGVDNASAGRTAALLMGLKLTQGARVLATRSGAEFSGEEERLTAFRDALAHYAPGVEVLDFSGGGGVYERTARLLSATLAKVGAVHGVYSMGGANRAILDAMDAAHLNASLFVAHDLDRANRALIASGAIDIILHHDLRADMQNVFRAFLHHHRLVAGQPEDLMSPVQVITRENCPPR</sequence>
<dbReference type="OrthoDB" id="9805774at2"/>
<dbReference type="PROSITE" id="PS00356">
    <property type="entry name" value="HTH_LACI_1"/>
    <property type="match status" value="1"/>
</dbReference>
<dbReference type="InterPro" id="IPR025997">
    <property type="entry name" value="SBP_2_dom"/>
</dbReference>
<dbReference type="GO" id="GO:0003700">
    <property type="term" value="F:DNA-binding transcription factor activity"/>
    <property type="evidence" value="ECO:0007669"/>
    <property type="project" value="TreeGrafter"/>
</dbReference>
<proteinExistence type="predicted"/>
<dbReference type="PANTHER" id="PTHR30146">
    <property type="entry name" value="LACI-RELATED TRANSCRIPTIONAL REPRESSOR"/>
    <property type="match status" value="1"/>
</dbReference>
<keyword evidence="6" id="KW-1185">Reference proteome</keyword>
<evidence type="ECO:0000313" key="6">
    <source>
        <dbReference type="Proteomes" id="UP000244932"/>
    </source>
</evidence>
<evidence type="ECO:0000256" key="3">
    <source>
        <dbReference type="ARBA" id="ARBA00023163"/>
    </source>
</evidence>
<dbReference type="InterPro" id="IPR010982">
    <property type="entry name" value="Lambda_DNA-bd_dom_sf"/>
</dbReference>
<dbReference type="AlphaFoldDB" id="A0A2R8ADV9"/>
<dbReference type="Pfam" id="PF13407">
    <property type="entry name" value="Peripla_BP_4"/>
    <property type="match status" value="1"/>
</dbReference>
<keyword evidence="1" id="KW-0805">Transcription regulation</keyword>
<dbReference type="PROSITE" id="PS50932">
    <property type="entry name" value="HTH_LACI_2"/>
    <property type="match status" value="1"/>
</dbReference>
<dbReference type="CDD" id="cd06307">
    <property type="entry name" value="PBP1_sugar_binding"/>
    <property type="match status" value="1"/>
</dbReference>
<dbReference type="PANTHER" id="PTHR30146:SF152">
    <property type="entry name" value="TRANSCRIPTIONAL REGULATORY PROTEIN"/>
    <property type="match status" value="1"/>
</dbReference>
<organism evidence="5 6">
    <name type="scientific">Pontivivens insulae</name>
    <dbReference type="NCBI Taxonomy" id="1639689"/>
    <lineage>
        <taxon>Bacteria</taxon>
        <taxon>Pseudomonadati</taxon>
        <taxon>Pseudomonadota</taxon>
        <taxon>Alphaproteobacteria</taxon>
        <taxon>Rhodobacterales</taxon>
        <taxon>Paracoccaceae</taxon>
        <taxon>Pontivivens</taxon>
    </lineage>
</organism>
<dbReference type="Gene3D" id="1.10.260.40">
    <property type="entry name" value="lambda repressor-like DNA-binding domains"/>
    <property type="match status" value="1"/>
</dbReference>
<evidence type="ECO:0000256" key="1">
    <source>
        <dbReference type="ARBA" id="ARBA00023015"/>
    </source>
</evidence>
<evidence type="ECO:0000259" key="4">
    <source>
        <dbReference type="PROSITE" id="PS50932"/>
    </source>
</evidence>
<evidence type="ECO:0000313" key="5">
    <source>
        <dbReference type="EMBL" id="SPF30250.1"/>
    </source>
</evidence>
<dbReference type="EMBL" id="OMKW01000003">
    <property type="protein sequence ID" value="SPF30250.1"/>
    <property type="molecule type" value="Genomic_DNA"/>
</dbReference>
<dbReference type="InterPro" id="IPR000843">
    <property type="entry name" value="HTH_LacI"/>
</dbReference>
<dbReference type="SUPFAM" id="SSF53822">
    <property type="entry name" value="Periplasmic binding protein-like I"/>
    <property type="match status" value="1"/>
</dbReference>
<feature type="domain" description="HTH lacI-type" evidence="4">
    <location>
        <begin position="7"/>
        <end position="46"/>
    </location>
</feature>
<keyword evidence="3" id="KW-0804">Transcription</keyword>
<dbReference type="GO" id="GO:0000976">
    <property type="term" value="F:transcription cis-regulatory region binding"/>
    <property type="evidence" value="ECO:0007669"/>
    <property type="project" value="TreeGrafter"/>
</dbReference>
<accession>A0A2R8ADV9</accession>
<protein>
    <submittedName>
        <fullName evidence="5">HTH-type transcriptional regulator MalR</fullName>
    </submittedName>
</protein>
<dbReference type="SMART" id="SM00354">
    <property type="entry name" value="HTH_LACI"/>
    <property type="match status" value="1"/>
</dbReference>
<dbReference type="Pfam" id="PF00356">
    <property type="entry name" value="LacI"/>
    <property type="match status" value="1"/>
</dbReference>
<dbReference type="RefSeq" id="WP_108782958.1">
    <property type="nucleotide sequence ID" value="NZ_OMKW01000003.1"/>
</dbReference>
<dbReference type="Gene3D" id="3.40.50.2300">
    <property type="match status" value="2"/>
</dbReference>
<dbReference type="CDD" id="cd01392">
    <property type="entry name" value="HTH_LacI"/>
    <property type="match status" value="1"/>
</dbReference>
<keyword evidence="2" id="KW-0238">DNA-binding</keyword>
<gene>
    <name evidence="5" type="primary">malR</name>
    <name evidence="5" type="ORF">POI8812_02586</name>
</gene>
<dbReference type="SUPFAM" id="SSF47413">
    <property type="entry name" value="lambda repressor-like DNA-binding domains"/>
    <property type="match status" value="1"/>
</dbReference>
<evidence type="ECO:0000256" key="2">
    <source>
        <dbReference type="ARBA" id="ARBA00023125"/>
    </source>
</evidence>